<name>A0A8H4TB83_9HYPO</name>
<dbReference type="Gene3D" id="3.90.1200.10">
    <property type="match status" value="1"/>
</dbReference>
<dbReference type="SMART" id="SM00587">
    <property type="entry name" value="CHK"/>
    <property type="match status" value="1"/>
</dbReference>
<reference evidence="2" key="2">
    <citation type="submission" date="2020-05" db="EMBL/GenBank/DDBJ databases">
        <authorList>
            <person name="Kim H.-S."/>
            <person name="Proctor R.H."/>
            <person name="Brown D.W."/>
        </authorList>
    </citation>
    <scope>NUCLEOTIDE SEQUENCE</scope>
    <source>
        <strain evidence="2">NRRL 20472</strain>
    </source>
</reference>
<dbReference type="PANTHER" id="PTHR11012">
    <property type="entry name" value="PROTEIN KINASE-LIKE DOMAIN-CONTAINING"/>
    <property type="match status" value="1"/>
</dbReference>
<comment type="caution">
    <text evidence="2">The sequence shown here is derived from an EMBL/GenBank/DDBJ whole genome shotgun (WGS) entry which is preliminary data.</text>
</comment>
<dbReference type="PANTHER" id="PTHR11012:SF30">
    <property type="entry name" value="PROTEIN KINASE-LIKE DOMAIN-CONTAINING"/>
    <property type="match status" value="1"/>
</dbReference>
<dbReference type="OrthoDB" id="191037at2759"/>
<dbReference type="EMBL" id="JABEXW010000804">
    <property type="protein sequence ID" value="KAF4954606.1"/>
    <property type="molecule type" value="Genomic_DNA"/>
</dbReference>
<sequence>MTASDIHPLPTVPEQVTATWLGNVLGHKVKSLELTQSVLNATASKLFITIEYQDDNSEKDRPKHVCLKGGFNPAMLATEGFKDLLIAAYTNEAMFFSLVAPTLSHISLPKVWWAGTEEEQGILVMDDLNHAGFTFGNPLEVWSVDRVKTGAEQLAALHASTWGYSSTDYPWITPSYEGMMVALTMMWDAQINGADRPPCPDVIKSNKERTIAAIKKHFATKNPKFMSLIHGDPHTGNAYLDKANNPRFLDWQTFHIGSPFHDLTYFVVGAMSVEDRRAHEMTILDHYLEALARFGGPSLSSKDEDVMKEYSKSTMSGMGWILTPYDLQPKERVFPMCERYGAAIVDHKAIEIVESLPDPVLSG</sequence>
<dbReference type="AlphaFoldDB" id="A0A8H4TB83"/>
<evidence type="ECO:0000313" key="2">
    <source>
        <dbReference type="EMBL" id="KAF4954606.1"/>
    </source>
</evidence>
<protein>
    <recommendedName>
        <fullName evidence="1">CHK kinase-like domain-containing protein</fullName>
    </recommendedName>
</protein>
<dbReference type="InterPro" id="IPR011009">
    <property type="entry name" value="Kinase-like_dom_sf"/>
</dbReference>
<accession>A0A8H4TB83</accession>
<proteinExistence type="predicted"/>
<organism evidence="2 3">
    <name type="scientific">Fusarium sarcochroum</name>
    <dbReference type="NCBI Taxonomy" id="1208366"/>
    <lineage>
        <taxon>Eukaryota</taxon>
        <taxon>Fungi</taxon>
        <taxon>Dikarya</taxon>
        <taxon>Ascomycota</taxon>
        <taxon>Pezizomycotina</taxon>
        <taxon>Sordariomycetes</taxon>
        <taxon>Hypocreomycetidae</taxon>
        <taxon>Hypocreales</taxon>
        <taxon>Nectriaceae</taxon>
        <taxon>Fusarium</taxon>
        <taxon>Fusarium lateritium species complex</taxon>
    </lineage>
</organism>
<dbReference type="InterPro" id="IPR004119">
    <property type="entry name" value="EcKL"/>
</dbReference>
<dbReference type="SUPFAM" id="SSF56112">
    <property type="entry name" value="Protein kinase-like (PK-like)"/>
    <property type="match status" value="1"/>
</dbReference>
<evidence type="ECO:0000313" key="3">
    <source>
        <dbReference type="Proteomes" id="UP000622797"/>
    </source>
</evidence>
<feature type="domain" description="CHK kinase-like" evidence="1">
    <location>
        <begin position="123"/>
        <end position="297"/>
    </location>
</feature>
<keyword evidence="3" id="KW-1185">Reference proteome</keyword>
<dbReference type="Pfam" id="PF02958">
    <property type="entry name" value="EcKL"/>
    <property type="match status" value="1"/>
</dbReference>
<gene>
    <name evidence="2" type="ORF">FSARC_12046</name>
</gene>
<reference evidence="2" key="1">
    <citation type="journal article" date="2020" name="BMC Genomics">
        <title>Correction to: Identification and distribution of gene clusters required for synthesis of sphingolipid metabolism inhibitors in diverse species of the filamentous fungus Fusarium.</title>
        <authorList>
            <person name="Kim H.S."/>
            <person name="Lohmar J.M."/>
            <person name="Busman M."/>
            <person name="Brown D.W."/>
            <person name="Naumann T.A."/>
            <person name="Divon H.H."/>
            <person name="Lysoe E."/>
            <person name="Uhlig S."/>
            <person name="Proctor R.H."/>
        </authorList>
    </citation>
    <scope>NUCLEOTIDE SEQUENCE</scope>
    <source>
        <strain evidence="2">NRRL 20472</strain>
    </source>
</reference>
<dbReference type="InterPro" id="IPR015897">
    <property type="entry name" value="CHK_kinase-like"/>
</dbReference>
<evidence type="ECO:0000259" key="1">
    <source>
        <dbReference type="SMART" id="SM00587"/>
    </source>
</evidence>
<dbReference type="Proteomes" id="UP000622797">
    <property type="component" value="Unassembled WGS sequence"/>
</dbReference>